<sequence length="153" mass="17066">LINGIFWHVAIGLRPQFQQCLYWICIEATTIGAGIGVSETLRRWPPAELESVHLVTYNLPLMELSKYNIFNRQQGRLLPHWKVEVGIGQDEVVLCAGASEDKAIFFEAVDTIGALHSSPRGTGTLLIRLALLRESGFAECSDVRLVARQFQSD</sequence>
<name>A0A183SRG1_SCHSO</name>
<organism evidence="1">
    <name type="scientific">Schistocephalus solidus</name>
    <name type="common">Tapeworm</name>
    <dbReference type="NCBI Taxonomy" id="70667"/>
    <lineage>
        <taxon>Eukaryota</taxon>
        <taxon>Metazoa</taxon>
        <taxon>Spiralia</taxon>
        <taxon>Lophotrochozoa</taxon>
        <taxon>Platyhelminthes</taxon>
        <taxon>Cestoda</taxon>
        <taxon>Eucestoda</taxon>
        <taxon>Diphyllobothriidea</taxon>
        <taxon>Diphyllobothriidae</taxon>
        <taxon>Schistocephalus</taxon>
    </lineage>
</organism>
<reference evidence="1" key="1">
    <citation type="submission" date="2016-06" db="UniProtKB">
        <authorList>
            <consortium name="WormBaseParasite"/>
        </authorList>
    </citation>
    <scope>IDENTIFICATION</scope>
</reference>
<proteinExistence type="predicted"/>
<dbReference type="AlphaFoldDB" id="A0A183SRG1"/>
<accession>A0A183SRG1</accession>
<evidence type="ECO:0000313" key="1">
    <source>
        <dbReference type="WBParaSite" id="SSLN_0000702301-mRNA-1"/>
    </source>
</evidence>
<protein>
    <submittedName>
        <fullName evidence="1">PKS_DH domain-containing protein</fullName>
    </submittedName>
</protein>
<dbReference type="WBParaSite" id="SSLN_0000702301-mRNA-1">
    <property type="protein sequence ID" value="SSLN_0000702301-mRNA-1"/>
    <property type="gene ID" value="SSLN_0000702301"/>
</dbReference>